<gene>
    <name evidence="2" type="ORF">CRD36_15675</name>
</gene>
<organism evidence="2 3">
    <name type="scientific">Paremcibacter congregatus</name>
    <dbReference type="NCBI Taxonomy" id="2043170"/>
    <lineage>
        <taxon>Bacteria</taxon>
        <taxon>Pseudomonadati</taxon>
        <taxon>Pseudomonadota</taxon>
        <taxon>Alphaproteobacteria</taxon>
        <taxon>Emcibacterales</taxon>
        <taxon>Emcibacteraceae</taxon>
        <taxon>Paremcibacter</taxon>
    </lineage>
</organism>
<protein>
    <submittedName>
        <fullName evidence="2">GNAT family N-acetyltransferase</fullName>
    </submittedName>
</protein>
<dbReference type="RefSeq" id="WP_099474890.1">
    <property type="nucleotide sequence ID" value="NZ_CP041025.1"/>
</dbReference>
<dbReference type="PANTHER" id="PTHR43792">
    <property type="entry name" value="GNAT FAMILY, PUTATIVE (AFU_ORTHOLOGUE AFUA_3G00765)-RELATED-RELATED"/>
    <property type="match status" value="1"/>
</dbReference>
<accession>A0A2G4YN81</accession>
<name>A0A2G4YN81_9PROT</name>
<evidence type="ECO:0000313" key="2">
    <source>
        <dbReference type="EMBL" id="PHZ83794.1"/>
    </source>
</evidence>
<dbReference type="GO" id="GO:0016747">
    <property type="term" value="F:acyltransferase activity, transferring groups other than amino-acyl groups"/>
    <property type="evidence" value="ECO:0007669"/>
    <property type="project" value="InterPro"/>
</dbReference>
<evidence type="ECO:0000259" key="1">
    <source>
        <dbReference type="PROSITE" id="PS51186"/>
    </source>
</evidence>
<dbReference type="SUPFAM" id="SSF55729">
    <property type="entry name" value="Acyl-CoA N-acyltransferases (Nat)"/>
    <property type="match status" value="1"/>
</dbReference>
<keyword evidence="3" id="KW-1185">Reference proteome</keyword>
<keyword evidence="2" id="KW-0808">Transferase</keyword>
<dbReference type="Gene3D" id="3.40.630.30">
    <property type="match status" value="1"/>
</dbReference>
<evidence type="ECO:0000313" key="3">
    <source>
        <dbReference type="Proteomes" id="UP000229730"/>
    </source>
</evidence>
<dbReference type="OrthoDB" id="6293260at2"/>
<sequence length="179" mass="20870">MSKKYETDRLTYAMMTAEDGDLMLDLDSDPEVMRYITNGKCTTPEDMRDVYIPRMLSYTNKTCGWGLWKTFRKEDGDFIGWFLLRPNKDAPREVEIGWRFKQKYWGMGYGTEGATLFRDHSFAQANVEKLYAIALPGNIGSIGIMKKIGMTFIKRYIHEDTIFDPEEVVHYEMKAPTTR</sequence>
<dbReference type="Proteomes" id="UP000229730">
    <property type="component" value="Unassembled WGS sequence"/>
</dbReference>
<dbReference type="PROSITE" id="PS51186">
    <property type="entry name" value="GNAT"/>
    <property type="match status" value="1"/>
</dbReference>
<dbReference type="InterPro" id="IPR000182">
    <property type="entry name" value="GNAT_dom"/>
</dbReference>
<dbReference type="PANTHER" id="PTHR43792:SF1">
    <property type="entry name" value="N-ACETYLTRANSFERASE DOMAIN-CONTAINING PROTEIN"/>
    <property type="match status" value="1"/>
</dbReference>
<reference evidence="2 3" key="1">
    <citation type="submission" date="2017-10" db="EMBL/GenBank/DDBJ databases">
        <title>Frigbacter circumglobatus gen. nov. sp. nov., isolated from sediment cultured in situ.</title>
        <authorList>
            <person name="Zhao Z."/>
        </authorList>
    </citation>
    <scope>NUCLEOTIDE SEQUENCE [LARGE SCALE GENOMIC DNA]</scope>
    <source>
        <strain evidence="2 3">ZYL</strain>
    </source>
</reference>
<comment type="caution">
    <text evidence="2">The sequence shown here is derived from an EMBL/GenBank/DDBJ whole genome shotgun (WGS) entry which is preliminary data.</text>
</comment>
<dbReference type="AlphaFoldDB" id="A0A2G4YN81"/>
<dbReference type="EMBL" id="PDEM01000031">
    <property type="protein sequence ID" value="PHZ83794.1"/>
    <property type="molecule type" value="Genomic_DNA"/>
</dbReference>
<dbReference type="InParanoid" id="A0A2G4YN81"/>
<dbReference type="InterPro" id="IPR051531">
    <property type="entry name" value="N-acetyltransferase"/>
</dbReference>
<dbReference type="Pfam" id="PF13302">
    <property type="entry name" value="Acetyltransf_3"/>
    <property type="match status" value="1"/>
</dbReference>
<proteinExistence type="predicted"/>
<dbReference type="InterPro" id="IPR016181">
    <property type="entry name" value="Acyl_CoA_acyltransferase"/>
</dbReference>
<feature type="domain" description="N-acetyltransferase" evidence="1">
    <location>
        <begin position="10"/>
        <end position="178"/>
    </location>
</feature>